<dbReference type="SUPFAM" id="SSF50939">
    <property type="entry name" value="Sialidases"/>
    <property type="match status" value="1"/>
</dbReference>
<evidence type="ECO:0000256" key="4">
    <source>
        <dbReference type="ARBA" id="ARBA00023186"/>
    </source>
</evidence>
<feature type="region of interest" description="Disordered" evidence="6">
    <location>
        <begin position="4111"/>
        <end position="4236"/>
    </location>
</feature>
<feature type="compositionally biased region" description="Low complexity" evidence="6">
    <location>
        <begin position="2900"/>
        <end position="2910"/>
    </location>
</feature>
<feature type="compositionally biased region" description="Pro residues" evidence="6">
    <location>
        <begin position="2098"/>
        <end position="2112"/>
    </location>
</feature>
<dbReference type="PANTHER" id="PTHR36220">
    <property type="entry name" value="UNNAMED PRODUCT"/>
    <property type="match status" value="1"/>
</dbReference>
<feature type="compositionally biased region" description="Pro residues" evidence="6">
    <location>
        <begin position="3888"/>
        <end position="3916"/>
    </location>
</feature>
<dbReference type="Pfam" id="PF10152">
    <property type="entry name" value="CCDC53"/>
    <property type="match status" value="1"/>
</dbReference>
<feature type="compositionally biased region" description="Low complexity" evidence="6">
    <location>
        <begin position="3873"/>
        <end position="3887"/>
    </location>
</feature>
<feature type="compositionally biased region" description="Low complexity" evidence="6">
    <location>
        <begin position="3945"/>
        <end position="3955"/>
    </location>
</feature>
<feature type="compositionally biased region" description="Low complexity" evidence="6">
    <location>
        <begin position="1200"/>
        <end position="1227"/>
    </location>
</feature>
<feature type="region of interest" description="Disordered" evidence="6">
    <location>
        <begin position="3856"/>
        <end position="3985"/>
    </location>
</feature>
<dbReference type="InterPro" id="IPR008971">
    <property type="entry name" value="HSP40/DnaJ_pept-bd"/>
</dbReference>
<feature type="region of interest" description="Disordered" evidence="6">
    <location>
        <begin position="6033"/>
        <end position="6286"/>
    </location>
</feature>
<dbReference type="Gene3D" id="2.60.260.20">
    <property type="entry name" value="Urease metallochaperone UreE, N-terminal domain"/>
    <property type="match status" value="1"/>
</dbReference>
<feature type="compositionally biased region" description="Pro residues" evidence="6">
    <location>
        <begin position="2122"/>
        <end position="2132"/>
    </location>
</feature>
<dbReference type="EMBL" id="CAKKNE010000002">
    <property type="protein sequence ID" value="CAH0369671.1"/>
    <property type="molecule type" value="Genomic_DNA"/>
</dbReference>
<feature type="compositionally biased region" description="Low complexity" evidence="6">
    <location>
        <begin position="6110"/>
        <end position="6136"/>
    </location>
</feature>
<feature type="compositionally biased region" description="Low complexity" evidence="6">
    <location>
        <begin position="2707"/>
        <end position="2717"/>
    </location>
</feature>
<dbReference type="InterPro" id="IPR013519">
    <property type="entry name" value="Int_alpha_beta-p"/>
</dbReference>
<feature type="region of interest" description="Disordered" evidence="6">
    <location>
        <begin position="5961"/>
        <end position="5996"/>
    </location>
</feature>
<feature type="compositionally biased region" description="Pro residues" evidence="6">
    <location>
        <begin position="4504"/>
        <end position="4516"/>
    </location>
</feature>
<feature type="region of interest" description="Disordered" evidence="6">
    <location>
        <begin position="2089"/>
        <end position="2147"/>
    </location>
</feature>
<feature type="compositionally biased region" description="Low complexity" evidence="6">
    <location>
        <begin position="4748"/>
        <end position="4759"/>
    </location>
</feature>
<evidence type="ECO:0000256" key="1">
    <source>
        <dbReference type="ARBA" id="ARBA00022729"/>
    </source>
</evidence>
<dbReference type="Pfam" id="PF00226">
    <property type="entry name" value="DnaJ"/>
    <property type="match status" value="1"/>
</dbReference>
<feature type="compositionally biased region" description="Pro residues" evidence="6">
    <location>
        <begin position="2923"/>
        <end position="2961"/>
    </location>
</feature>
<evidence type="ECO:0000313" key="9">
    <source>
        <dbReference type="Proteomes" id="UP000789595"/>
    </source>
</evidence>
<feature type="compositionally biased region" description="Pro residues" evidence="6">
    <location>
        <begin position="4463"/>
        <end position="4477"/>
    </location>
</feature>
<feature type="compositionally biased region" description="Pro residues" evidence="6">
    <location>
        <begin position="2511"/>
        <end position="2541"/>
    </location>
</feature>
<feature type="region of interest" description="Disordered" evidence="6">
    <location>
        <begin position="2892"/>
        <end position="2963"/>
    </location>
</feature>
<dbReference type="CDD" id="cd06257">
    <property type="entry name" value="DnaJ"/>
    <property type="match status" value="1"/>
</dbReference>
<feature type="compositionally biased region" description="Polar residues" evidence="6">
    <location>
        <begin position="6162"/>
        <end position="6172"/>
    </location>
</feature>
<feature type="compositionally biased region" description="Low complexity" evidence="6">
    <location>
        <begin position="4494"/>
        <end position="4503"/>
    </location>
</feature>
<feature type="compositionally biased region" description="Pro residues" evidence="6">
    <location>
        <begin position="1242"/>
        <end position="1266"/>
    </location>
</feature>
<feature type="compositionally biased region" description="Low complexity" evidence="6">
    <location>
        <begin position="3674"/>
        <end position="3687"/>
    </location>
</feature>
<dbReference type="InterPro" id="IPR019309">
    <property type="entry name" value="WASHC3"/>
</dbReference>
<dbReference type="InterPro" id="IPR036869">
    <property type="entry name" value="J_dom_sf"/>
</dbReference>
<dbReference type="PRINTS" id="PR01217">
    <property type="entry name" value="PRICHEXTENSN"/>
</dbReference>
<feature type="compositionally biased region" description="Pro residues" evidence="6">
    <location>
        <begin position="3714"/>
        <end position="3724"/>
    </location>
</feature>
<feature type="compositionally biased region" description="Basic and acidic residues" evidence="6">
    <location>
        <begin position="6033"/>
        <end position="6059"/>
    </location>
</feature>
<dbReference type="PROSITE" id="PS50076">
    <property type="entry name" value="DNAJ_2"/>
    <property type="match status" value="1"/>
</dbReference>
<dbReference type="InterPro" id="IPR028994">
    <property type="entry name" value="Integrin_alpha_N"/>
</dbReference>
<dbReference type="Pfam" id="PF03382">
    <property type="entry name" value="DUF285"/>
    <property type="match status" value="1"/>
</dbReference>
<feature type="region of interest" description="Disordered" evidence="6">
    <location>
        <begin position="4359"/>
        <end position="4547"/>
    </location>
</feature>
<feature type="compositionally biased region" description="Pro residues" evidence="6">
    <location>
        <begin position="2718"/>
        <end position="2731"/>
    </location>
</feature>
<dbReference type="SUPFAM" id="SSF69318">
    <property type="entry name" value="Integrin alpha N-terminal domain"/>
    <property type="match status" value="3"/>
</dbReference>
<dbReference type="InterPro" id="IPR001623">
    <property type="entry name" value="DnaJ_domain"/>
</dbReference>
<feature type="region of interest" description="Disordered" evidence="6">
    <location>
        <begin position="4642"/>
        <end position="4817"/>
    </location>
</feature>
<feature type="compositionally biased region" description="Low complexity" evidence="6">
    <location>
        <begin position="3917"/>
        <end position="3927"/>
    </location>
</feature>
<dbReference type="InterPro" id="IPR005046">
    <property type="entry name" value="DUF285"/>
</dbReference>
<feature type="compositionally biased region" description="Low complexity" evidence="6">
    <location>
        <begin position="6090"/>
        <end position="6100"/>
    </location>
</feature>
<gene>
    <name evidence="8" type="ORF">PECAL_2P28030</name>
</gene>
<dbReference type="Pfam" id="PF13517">
    <property type="entry name" value="FG-GAP_3"/>
    <property type="match status" value="3"/>
</dbReference>
<feature type="repeat" description="FG-GAP" evidence="5">
    <location>
        <begin position="1537"/>
        <end position="1591"/>
    </location>
</feature>
<keyword evidence="1" id="KW-0732">Signal</keyword>
<feature type="compositionally biased region" description="Pro residues" evidence="6">
    <location>
        <begin position="4676"/>
        <end position="4706"/>
    </location>
</feature>
<feature type="domain" description="J" evidence="7">
    <location>
        <begin position="9"/>
        <end position="79"/>
    </location>
</feature>
<dbReference type="Gene3D" id="2.130.10.130">
    <property type="entry name" value="Integrin alpha, N-terminal"/>
    <property type="match status" value="6"/>
</dbReference>
<sequence>MKRGRPMTSYYELLGVDKKADDAALKKAYRKAAVKWHPDKHASKPEAEQKKAEEKFKEIAEAYDVLSDPQKRQIYDVYGVEGLKGGSGPADEAYAEAASRRAGSTAGFAGTAPGGGMRYEFRGDPSEMFAQFFGAGFARQRSAGEGGLGGMGDLFGGAGGARREGQRLQRPVVQVALGCSLEDLYRGCTKKLKITRKSTTLTRPAEKVLEVPIKPGFKAGTKITFSGDGDEVAPGVAQDIQVVVREKPHDRFVREGADLHLKHAISLADAVLRVNFKGVAITPATSRVVAGEGMPRRGGGRGDLFEQKAAINDVTVSNWEDYEWFQVRAADIDGDGTDDVVAVEIAEVNELHWYETDASTATFTDHKINEYANQGGGLGVSVVDLDDDDDVDILVSAAEKAGLAWYANGGDGSSWTEGIIVAEKVFPDYSYSYSEPHDMETVFAVDVDDDGHVDVVTASRFEGAEEILLYRNDGSQNFGSAVVVATADTPSVYATDVDGDGKVDVIYADAEEKVSYYAQGTDYTIWGSEINIDNGRKEAMWVVAADLDGDDDVDVLCADPQKKRKEIVVYENVAGDGSTWDDKKYATGKVSSVELFDVDGDGDLDFVGAVEEEMVWWERAGGALSDGEGDGKAFKKDGFTVDNDADEVITTITALDIDADGDLDVVAAETNKLTWYENDCTIAPTPAPSATPTISLEPTVSFQPTPGPTITFKPTHLPTERPTMKQFHCAENAFDVTHKVDEPLPSGCMSDSSCTYDGAKTNMAIFAIDMDGDYDVDFLATNAGNDAVAWYTNDGYEDFTKVTITDTSQGSYKVNGAEDVFAIDVDGDGEVDVLSASSSDHKIAWYENYGNAGCSNNGASCSEDSDCSTGNTCVLASFEDGTGLPSTRVITTSANTAKAVVAVDVDGDGHIDVISAAKSVSGGGNGISWYRSDGAQPPTFTGYVIDAAPDDALAVLGVDINGDEHVDVIVAENADNRITMWTSNGAANTPTFTEAISQAGCSGVMDIFAVDMDGNGIMDVLTAEETSDAIAWHTGVPDGSVRCSTTRGTTCSADADCPTGETCSSPGIVIARTIVTMSDGYSGYVGTGCYVDACDYSIWDESAGMSGADKIQSVWAVDLDGDNTIDALSASLNDDTIAWYQNDGTSQKFIKYLITDEASGASSVLAIDVDGDGDIDAASGSTSSDTIEWYEDDCETFAPTSEPTAVPTTVPTLVPTGVPTKVPTAVPSDAPTPSPTISHPPTFAPSPLPSPLPSVPPTSQPSPEPTLAPTQLPSTVPTAVPSSTPTPKPTPRPTPIPTPQPTREPTFAPTKLPTSVPTAHPTTPPSPAPSVPPTPAPSRTPTSPPTGSTPPTPVPSLLPTSLPTPLPSFSCNADEVALSRRYFPSGAAWGDPDEDKQSTEQSEVLILSDDSTASGEAARYRLKLAASDAAAGDNFGGAIGIDGPSVAIEGDTIVVGATQAGNGGPGVAYVLRASDGAQLAKLTAADGAAGDKFGQSVAISGDTIVVGAAGCDHGGCENIPGAAYVFRTSDGWDTYTEIKLTAPDAAGYDGFGFSVAIDGGTIVVGAFRNDDVPNNSGSVYAFRLTNTYEARTYSADCTAPGTFTYEGRTLHCVELPSGELVDVLEEEGGTQTCQYTDTNSCPAGYDIWVPRSYEHAAAVVDAVEDKFTNLLGVYREENGCGGCVLEAMNSDAYDEWVAEGTNRVPWTSVAGKPWFVRETAYSQPLASYKAGCWLTTAWDGGWQGTTIDGERIGFNFDDFPNQCLYCFTDYLCSRNGAEAFLATVGTYDQVVKLTASDAAAGDNFGQSVAIAGNTIVVGATQESNQGTGSAYVLRTNDGGATYAQVAKLTASDAATKDKFGRSVATDGQKVVVGAMHNDGPSDSGSAYVFLTTDDWNTYTEIKLTAPDAASDDHFGKSVAIDGDTVVIGRPQWYNDGSGSVYLFLTTDGGATYAQLAKLTAPDAAAKDMFGWSVAIDGETVVATAPYVDDAGANSGSAYVFATPYGSVLRAHDGTTADREYDCIPRDIGCVKVNFEFPSNFYNVADPTKRAGYEVTVAGESLRWDNAHQEPTGFLTFCVFDGRIVGEPTPAPTISSLPTPVPTSLPTPSPSPQPTVSKAPTFAPTPAPSPSPTNAPTAAPTRAPTAAPSAAPTYGMYLVALEIRFDVTYCEECGGYFITFPDGRRRHGRRLASTTINSLTIEEILSLPEDQVNFNVECSLSGITSEGCVAPFPTLLSVTYLPDADAWAAAGATATTLAAATQGGSFSGGEGWGPGDVEYLEGHHVPAACQDLRDFPDASVDFLFSERSANPGFQEAAWDYGCYAAHVGTTSAADCAAAVATDGCCQAPTDSGFNDAGQVAYKTAWRDCAAGECKAACWSNACAGGDCCEESRAIALQACEEYHANLTGLVDVEPTSKTSYQCVETELNVGAQRKGGSCRTTHFSFDDPAAAANLTVEISADGGGVTGGTETSISHAFTGAASEEEHTWCVENGEIVFQPTSAPTISAVPTAAPSPAPTPAPTRVPTTPPSSAPTLPPTPEPTSHPTIVPTSFPTLDCPADAPLLLTFRYLPRAADPEWQKTKTYFYDRDFQTWLPVGAGGRSPAADLEFVCVNNTIGCVTAEFVWNTLGGQSGGLAFEVATPDVDVSITFRPNLDDWKFPFCIEDGNLIKNPTASPTISSIPTAVPTSPPSIRPTATPTLPPSPAPTHQPSARPSATPTTPPSSVPTTPPSIRPTATPTTPPSSAPTTPPSHAPTPAPTRAPTAVPTSTPTSYPSVACPSNPTDGYYFRTSERFLPDGASWATVTTTVTLDDGTSTSSSGPRPDRDYGCTEESAGCFVVTFDFGDPTISSSLTYEFMTYVRSDDPNDYDLISTSFPPNLQTGSYTFCVEGQGLAREPTPAPTVSSVPTSVPTVPPSRTPTAGPTVPPTPGPTLAPSPLPSFAPTLQPSPAPSTTPTALPTPVPSAACPAPTADWIRVSTRYFPAAADWGGVTITQTLLDGTRRRLGDGRLLQTGGPRRLATAASYRLKLAASDAAAGDEFGRSMAIEGDTVVVGAWKADNSGGANSGSVYILRASDGAPLAKLTANDAAADDEFGCSVAIEGDTVVVGAINAGTGGAVYVFRTTNGGASYSKIAKLTAADAAASDKFGISVAIDGGTIVVAAYNDGNNGNNWTGSGSVYVFRSSDGWSTYTEIKLTASDAAASDIFGWSMAFDGTTIVVDKLTVADGHNFGTSVAIDGDTLVAGASYVHHGGMADAGAAYVFRTSDGGASYDEVAQLTAADADANDNFGIEVAIDGSTIVVGAWKDDDGGSDSGSAYLFRTTDGGATYAQMAKLTAPDADAGDVFGYNVAIDGATVVVSAEWDGDAGSKSGSAYVFAIASEVLTDATIYDAVDAWFSDAAAAENTYGHISTWDTSQVTNMAELFCPPAFCSRSFDSSTFNEDISGWDVSQVTSMKNMFYGAVAFNQPLGGWDVSRVEDARSMFMMASAFDQDLSSWRLCSVTSIYQMFSSAAAFDQDLSTWCFENGVMGHAGAFDSTACAGTTSSSAAAGTYCGVTYGGCEAAGLGCVTTANALADRVFECWACDAGCFALEFAFADGGAGSAALSYEVSAGAETIGTAFKGGAAVESFAFCIDNCEFARQPTSVPTLSLPPTFAPSPAPTLPPTATPTTPPSHAPTADPTRDPSATPTTPPSPSPTSRPTATPTARPSALPTSRPSPAPTPEPTTDPTAVPTSYPSFACAAGEVRLRWRFDGDWTGVSANLWAENDAGIVDVHRSFPSFPRTAEYECFDCNFGCFDSEFLFTETAQDTSHELSYVVELHRDDGSDIISTPFEGGEPSEKFRFCLEDCSIARQPTPAPTISLPPTFAPSPAPSFSPTAVPTVRPSAAPTVPPTRTPTAVPTPKPTGAPTVPPTPAPSRVPTATPTTLPTLPPTPVPTVPPTPAPSRTPTATPTALPTLPPTPQPSAAPSPAPTAAPVPAPTEVPSPYPSVGCGGDDLLLSRQWLPGGDTYGGIVTTSKDPASGAERLPPASGTRPDRQYYCVNKDVGCFDVKFTFSEPELEPYHSFNIELEGDAGIQSILTGFEYNVAVQTFTFCIEDGVFARMPTPSPTVSLPPTFAPSPSPTEQPTSAPSSIPTPAPTLHPSLAPTPAPSPLPSMLPSPAPSHNPTSAPSRAPSPAPSQLPTLAPSPLPSMLPSPSPTTVPTAAPTPSPSPQPSPAPTQGPTPQPSPLPTLLPSPLPSPYPSVACPLTSPPNVLIWNRWLPSGEDWAGVVTARYDNDGNVVEQQVGARPDKEFECVPCDQGCFELRFTFSAAKQAESHLMGYEIGTPTNSISTSFEGGLAEESYYWCIDKCQLDRVPTQSPTLSLAPSPEPSAAPSSMPMPAPTSIPTPMPVPAPTLIPRPGPTRFPTLMPVPAPSLVPQPGPTPAPTPTPSLRPTPRPTPGDPSPRPTAGTLRPTYSQEPSPAPTPMPTRAPIPRPTRDPTLRPTPEPSLEPTRAPTTAQPLPQPTPRPTPEPTPFVGNPTASPVFAPTPKPSPTPTPRPSHVPTTAAPTVLATLACALQDDEFCNPGTCPDVLVGVFGDCPDAAGLPRCCELGPGAGPAGAYCIDCGTCAEGVDTACFGSERRRRLEDADGQIRVLRIPGEPTLAPLPAPTPAPSTPAPSVAPGAPTARPVFAPTPRPSALPTPAPLPAPTPTPSAKPTPAPSVAPGAPTARPVFAPTPRPSALPTPAPLPAPTPTPSAKPTPAPSATAGAPTARPVFAPTPRPSALPTPAPAPKPTTAPSHKPTPAPSVAPGAPTASPLAPTPRPSALPTRAPTVELATRCSCPTAFDNVMAEATAIEDSNANIVMSENNLGGLGPDSGAEEIRLEGYYRLPDGTVLDMVVRVKDGSTYQSEDTSQNGLYGTGMTALINVKDDTSVTVTVSLEASVGDFEFESQWYMTLYDFDTQKDPAKQVEEACIDDDQYADIAVADCDSMLVTRGLPNSCDGTRTDITHTTIVAQAVGFGCDNPLDSHDLTTIQCADCEQCVDTPSNAQYFPVNQKERAVMFQFPEGAESFDVTFSVTCTDCVFTGGRAFHIGTTSNLCEEDTPAPTLAPVPQPTPRPSIPPPTPRPSVSPAPTTLHTCGCPTAFDNVMAEATAIEDANANIVMSANNLGGLGPDSGAEEIRLEGYYRLPDGTVLDMVVRVKDGSTYQSEDTSQNGLYGDGMTALVNVKDDTSVTVTVSLEASVGDFEFENQWYMSLYDFDTQKNADRQVEEACIDDDQYADIAAFCEALTVTRGLPNSCDGTRTDVTHTTIVATGVGFGCDNPLDAMDLGTIECADCQQCLDQPSISQYFPVNQKERAVMFRFPEGAESFDITFSVTCTDCVFTGGRAFHIGTTSNMCEADARRRLANVNYLDEAPVNYLAEAPPHYVRARVLYVPGEPSEMRRRMAELQSSFPPCPAYEHCMQLVAGLTHGEATQLEGADDVQLDPGSIADYVGQHVVKKLTEDYNVPAEAITDTFFGIYGGVNATPFPTSAGWKPYRKTDKGVDAAALGGGIAAGVVVLFTILCSLAGLASGHAMDWKDWLQLEVACLASSLDYAFALDAYIQGVPVAWWGLSNIISMIRFIVALTTLDKAIRQRVHEVGFDQELMDLAGPGPYAYLRACFVGTLACTHALDLARLLDIPQLEEIDHPGTMWVDLNAHLTQLILKVGFMAVLGHTNYGVAKIAMVGIVFDLASVADLVHRRLHPRRRRPRPKPEEIVKDFTSIEVETEESNAIDEDAFQAHCAAEIAAGRMHAPHSPRRAEGLEMEKKSIVQRICDWCRREEDILADKLSDHSSFDDIAAGEDIGEPLLKPKRHSFARRLLSFVTEEVSDELAEHNIGRKQTGPTWGDLDDEGGGGEEAGAAEEKTGEEKDEPDDVVVVPGSGALSEDDAGFNEALLAAKVRAAAPTSQNAGLDEDDALVNEALLAAKVRAAGAPSPRPARPAWQVDATSDAPAHQGQALDEDDAGFNEALLAAKVRAAADEDVPRDLPRDQLRAAVARAEELVARSRGHPEEPRARELLAEAKAELARQEAPSPAAKVAPAATPPASPPIRREEPTSQAAPATPAAAAPVRHHRRKAKAPAPAAAARPGSAYSPAPAAARPGSSYWAQRAADAPPPPPTPPAPPPAEPQYRSDTPTRQTLATVRDATAPPPQAPPRAWATGAAAVRDTSRTPRPPSYAGTSRTPPRGVAESKSSEPGEDFLADMREAASPTPAPAPARRRTGGAREAASPTPAPAAPTLRPTPRRRAAPADDPRLAQYRRMLLMRLPRGMVEAQMRADGLDPALLDRDATRDGLADASHMDAEL</sequence>
<feature type="compositionally biased region" description="Pro residues" evidence="6">
    <location>
        <begin position="3928"/>
        <end position="3944"/>
    </location>
</feature>
<feature type="compositionally biased region" description="Low complexity" evidence="6">
    <location>
        <begin position="6060"/>
        <end position="6072"/>
    </location>
</feature>
<keyword evidence="4" id="KW-0143">Chaperone</keyword>
<dbReference type="CDD" id="cd10747">
    <property type="entry name" value="DnaJ_C"/>
    <property type="match status" value="1"/>
</dbReference>
<feature type="region of interest" description="Disordered" evidence="6">
    <location>
        <begin position="3648"/>
        <end position="3734"/>
    </location>
</feature>
<dbReference type="GO" id="GO:0071203">
    <property type="term" value="C:WASH complex"/>
    <property type="evidence" value="ECO:0007669"/>
    <property type="project" value="InterPro"/>
</dbReference>
<dbReference type="OrthoDB" id="188207at2759"/>
<feature type="compositionally biased region" description="Low complexity" evidence="6">
    <location>
        <begin position="1273"/>
        <end position="1283"/>
    </location>
</feature>
<dbReference type="InterPro" id="IPR002939">
    <property type="entry name" value="DnaJ_C"/>
</dbReference>
<reference evidence="8" key="1">
    <citation type="submission" date="2021-11" db="EMBL/GenBank/DDBJ databases">
        <authorList>
            <consortium name="Genoscope - CEA"/>
            <person name="William W."/>
        </authorList>
    </citation>
    <scope>NUCLEOTIDE SEQUENCE</scope>
</reference>
<comment type="caution">
    <text evidence="8">The sequence shown here is derived from an EMBL/GenBank/DDBJ whole genome shotgun (WGS) entry which is preliminary data.</text>
</comment>
<name>A0A8J2X0S4_9STRA</name>
<keyword evidence="2" id="KW-0677">Repeat</keyword>
<feature type="compositionally biased region" description="Pro residues" evidence="6">
    <location>
        <begin position="6144"/>
        <end position="6158"/>
    </location>
</feature>
<feature type="compositionally biased region" description="Pro residues" evidence="6">
    <location>
        <begin position="4529"/>
        <end position="4543"/>
    </location>
</feature>
<feature type="compositionally biased region" description="Pro residues" evidence="6">
    <location>
        <begin position="4719"/>
        <end position="4747"/>
    </location>
</feature>
<feature type="region of interest" description="Disordered" evidence="6">
    <location>
        <begin position="2505"/>
        <end position="2544"/>
    </location>
</feature>
<feature type="compositionally biased region" description="Pro residues" evidence="6">
    <location>
        <begin position="4648"/>
        <end position="4660"/>
    </location>
</feature>
<accession>A0A8J2X0S4</accession>
<dbReference type="GO" id="GO:0006457">
    <property type="term" value="P:protein folding"/>
    <property type="evidence" value="ECO:0007669"/>
    <property type="project" value="InterPro"/>
</dbReference>
<feature type="compositionally biased region" description="Pro residues" evidence="6">
    <location>
        <begin position="4173"/>
        <end position="4236"/>
    </location>
</feature>
<dbReference type="InterPro" id="IPR036278">
    <property type="entry name" value="Sialidase_sf"/>
</dbReference>
<evidence type="ECO:0000313" key="8">
    <source>
        <dbReference type="EMBL" id="CAH0369671.1"/>
    </source>
</evidence>
<feature type="compositionally biased region" description="Low complexity" evidence="6">
    <location>
        <begin position="6255"/>
        <end position="6272"/>
    </location>
</feature>
<feature type="compositionally biased region" description="Low complexity" evidence="6">
    <location>
        <begin position="3697"/>
        <end position="3713"/>
    </location>
</feature>
<dbReference type="PRINTS" id="PR00625">
    <property type="entry name" value="JDOMAIN"/>
</dbReference>
<evidence type="ECO:0000256" key="6">
    <source>
        <dbReference type="SAM" id="MobiDB-lite"/>
    </source>
</evidence>
<evidence type="ECO:0000256" key="5">
    <source>
        <dbReference type="PROSITE-ProRule" id="PRU00803"/>
    </source>
</evidence>
<feature type="region of interest" description="Disordered" evidence="6">
    <location>
        <begin position="5087"/>
        <end position="5119"/>
    </location>
</feature>
<feature type="compositionally biased region" description="Low complexity" evidence="6">
    <location>
        <begin position="2759"/>
        <end position="2776"/>
    </location>
</feature>
<feature type="compositionally biased region" description="Pro residues" evidence="6">
    <location>
        <begin position="4369"/>
        <end position="4448"/>
    </location>
</feature>
<feature type="compositionally biased region" description="Pro residues" evidence="6">
    <location>
        <begin position="4133"/>
        <end position="4163"/>
    </location>
</feature>
<feature type="repeat" description="FG-GAP" evidence="5">
    <location>
        <begin position="1900"/>
        <end position="1952"/>
    </location>
</feature>
<dbReference type="Gene3D" id="1.10.287.110">
    <property type="entry name" value="DnaJ domain"/>
    <property type="match status" value="1"/>
</dbReference>
<feature type="region of interest" description="Disordered" evidence="6">
    <location>
        <begin position="1200"/>
        <end position="1361"/>
    </location>
</feature>
<feature type="compositionally biased region" description="Pro residues" evidence="6">
    <location>
        <begin position="2738"/>
        <end position="2758"/>
    </location>
</feature>
<dbReference type="InterPro" id="IPR011047">
    <property type="entry name" value="Quinoprotein_ADH-like_sf"/>
</dbReference>
<dbReference type="InterPro" id="IPR013517">
    <property type="entry name" value="FG-GAP"/>
</dbReference>
<dbReference type="SMART" id="SM00191">
    <property type="entry name" value="Int_alpha"/>
    <property type="match status" value="11"/>
</dbReference>
<dbReference type="PROSITE" id="PS00636">
    <property type="entry name" value="DNAJ_1"/>
    <property type="match status" value="1"/>
</dbReference>
<dbReference type="SUPFAM" id="SSF49493">
    <property type="entry name" value="HSP40/DnaJ peptide-binding domain"/>
    <property type="match status" value="1"/>
</dbReference>
<feature type="compositionally biased region" description="Pro residues" evidence="6">
    <location>
        <begin position="1284"/>
        <end position="1302"/>
    </location>
</feature>
<dbReference type="SUPFAM" id="SSF46565">
    <property type="entry name" value="Chaperone J-domain"/>
    <property type="match status" value="1"/>
</dbReference>
<feature type="region of interest" description="Disordered" evidence="6">
    <location>
        <begin position="5864"/>
        <end position="5905"/>
    </location>
</feature>
<feature type="compositionally biased region" description="Low complexity" evidence="6">
    <location>
        <begin position="6186"/>
        <end position="6195"/>
    </location>
</feature>
<dbReference type="FunFam" id="2.60.260.20:FF:000002">
    <property type="entry name" value="Dnaj homolog subfamily b member"/>
    <property type="match status" value="1"/>
</dbReference>
<dbReference type="Pfam" id="PF01556">
    <property type="entry name" value="DnaJ_C"/>
    <property type="match status" value="1"/>
</dbReference>
<evidence type="ECO:0000259" key="7">
    <source>
        <dbReference type="PROSITE" id="PS50076"/>
    </source>
</evidence>
<keyword evidence="3" id="KW-0325">Glycoprotein</keyword>
<evidence type="ECO:0000256" key="2">
    <source>
        <dbReference type="ARBA" id="ARBA00022737"/>
    </source>
</evidence>
<dbReference type="Proteomes" id="UP000789595">
    <property type="component" value="Unassembled WGS sequence"/>
</dbReference>
<feature type="compositionally biased region" description="Pro residues" evidence="6">
    <location>
        <begin position="3652"/>
        <end position="3673"/>
    </location>
</feature>
<dbReference type="InterPro" id="IPR018253">
    <property type="entry name" value="DnaJ_domain_CS"/>
</dbReference>
<protein>
    <recommendedName>
        <fullName evidence="7">J domain-containing protein</fullName>
    </recommendedName>
</protein>
<organism evidence="8 9">
    <name type="scientific">Pelagomonas calceolata</name>
    <dbReference type="NCBI Taxonomy" id="35677"/>
    <lineage>
        <taxon>Eukaryota</taxon>
        <taxon>Sar</taxon>
        <taxon>Stramenopiles</taxon>
        <taxon>Ochrophyta</taxon>
        <taxon>Pelagophyceae</taxon>
        <taxon>Pelagomonadales</taxon>
        <taxon>Pelagomonadaceae</taxon>
        <taxon>Pelagomonas</taxon>
    </lineage>
</organism>
<feature type="compositionally biased region" description="Pro residues" evidence="6">
    <location>
        <begin position="3956"/>
        <end position="3985"/>
    </location>
</feature>
<feature type="compositionally biased region" description="Pro residues" evidence="6">
    <location>
        <begin position="1322"/>
        <end position="1361"/>
    </location>
</feature>
<dbReference type="SMART" id="SM00271">
    <property type="entry name" value="DnaJ"/>
    <property type="match status" value="1"/>
</dbReference>
<feature type="compositionally biased region" description="Pro residues" evidence="6">
    <location>
        <begin position="4762"/>
        <end position="4792"/>
    </location>
</feature>
<feature type="compositionally biased region" description="Pro residues" evidence="6">
    <location>
        <begin position="5094"/>
        <end position="5117"/>
    </location>
</feature>
<dbReference type="PROSITE" id="PS51470">
    <property type="entry name" value="FG_GAP"/>
    <property type="match status" value="2"/>
</dbReference>
<dbReference type="GO" id="GO:0051082">
    <property type="term" value="F:unfolded protein binding"/>
    <property type="evidence" value="ECO:0007669"/>
    <property type="project" value="InterPro"/>
</dbReference>
<proteinExistence type="predicted"/>
<evidence type="ECO:0000256" key="3">
    <source>
        <dbReference type="ARBA" id="ARBA00023180"/>
    </source>
</evidence>
<dbReference type="Pfam" id="PF14312">
    <property type="entry name" value="FG-GAP_2"/>
    <property type="match status" value="14"/>
</dbReference>
<dbReference type="SUPFAM" id="SSF50998">
    <property type="entry name" value="Quinoprotein alcohol dehydrogenase-like"/>
    <property type="match status" value="1"/>
</dbReference>
<feature type="compositionally biased region" description="Low complexity" evidence="6">
    <location>
        <begin position="4661"/>
        <end position="4671"/>
    </location>
</feature>
<feature type="region of interest" description="Disordered" evidence="6">
    <location>
        <begin position="2678"/>
        <end position="2780"/>
    </location>
</feature>
<keyword evidence="9" id="KW-1185">Reference proteome</keyword>
<dbReference type="PANTHER" id="PTHR36220:SF1">
    <property type="entry name" value="GAMMA TUBULIN COMPLEX COMPONENT C-TERMINAL DOMAIN-CONTAINING PROTEIN"/>
    <property type="match status" value="1"/>
</dbReference>
<feature type="compositionally biased region" description="Low complexity" evidence="6">
    <location>
        <begin position="2133"/>
        <end position="2147"/>
    </location>
</feature>